<keyword evidence="3" id="KW-0862">Zinc</keyword>
<feature type="compositionally biased region" description="Basic residues" evidence="5">
    <location>
        <begin position="432"/>
        <end position="442"/>
    </location>
</feature>
<dbReference type="Gene3D" id="3.30.40.10">
    <property type="entry name" value="Zinc/RING finger domain, C3HC4 (zinc finger)"/>
    <property type="match status" value="1"/>
</dbReference>
<dbReference type="VEuPathDB" id="TriTrypDB:BSAL_30005"/>
<organism evidence="7 8">
    <name type="scientific">Bodo saltans</name>
    <name type="common">Flagellated protozoan</name>
    <dbReference type="NCBI Taxonomy" id="75058"/>
    <lineage>
        <taxon>Eukaryota</taxon>
        <taxon>Discoba</taxon>
        <taxon>Euglenozoa</taxon>
        <taxon>Kinetoplastea</taxon>
        <taxon>Metakinetoplastina</taxon>
        <taxon>Eubodonida</taxon>
        <taxon>Bodonidae</taxon>
        <taxon>Bodo</taxon>
    </lineage>
</organism>
<evidence type="ECO:0000313" key="7">
    <source>
        <dbReference type="EMBL" id="CUG91057.1"/>
    </source>
</evidence>
<dbReference type="PANTHER" id="PTHR10782">
    <property type="entry name" value="ZINC FINGER MIZ DOMAIN-CONTAINING PROTEIN"/>
    <property type="match status" value="1"/>
</dbReference>
<name>A0A0S4JLR1_BODSA</name>
<feature type="region of interest" description="Disordered" evidence="5">
    <location>
        <begin position="427"/>
        <end position="450"/>
    </location>
</feature>
<feature type="compositionally biased region" description="Low complexity" evidence="5">
    <location>
        <begin position="208"/>
        <end position="224"/>
    </location>
</feature>
<keyword evidence="8" id="KW-1185">Reference proteome</keyword>
<evidence type="ECO:0000313" key="8">
    <source>
        <dbReference type="Proteomes" id="UP000051952"/>
    </source>
</evidence>
<dbReference type="Pfam" id="PF02891">
    <property type="entry name" value="zf-MIZ"/>
    <property type="match status" value="1"/>
</dbReference>
<dbReference type="PROSITE" id="PS51044">
    <property type="entry name" value="ZF_SP_RING"/>
    <property type="match status" value="1"/>
</dbReference>
<dbReference type="OrthoDB" id="6287158at2759"/>
<dbReference type="GO" id="GO:0061665">
    <property type="term" value="F:SUMO ligase activity"/>
    <property type="evidence" value="ECO:0007669"/>
    <property type="project" value="TreeGrafter"/>
</dbReference>
<gene>
    <name evidence="7" type="ORF">BSAL_30005</name>
</gene>
<evidence type="ECO:0000256" key="1">
    <source>
        <dbReference type="ARBA" id="ARBA00022723"/>
    </source>
</evidence>
<sequence length="557" mass="62464">MGDFFWIRTPEDGVWWPAVRVDTPQEFLSIPLDDSDIFIRIFFPGRSAEQCVFPVCSTDAAIVRRLNWSRAGPDAQLFRDPRVDAAVTQADEYQKELAAASRSSSEQRRRLPPAPATVDSSLPFSREMQQKIQRLVGSLDPAAAAQIRPALLAPPAPPARQVRAPRESLSRRSSNDVAPQLPEPTVAAPSTTASQQLQRREVSTSAPQSQISTSQRSRSIAPATEEVEEEIEPSTDRAEFDEAALEVLRMETFDSREKFILDPTLRFVNLLGAVAVRSASLRAELPNRKFIYDGEHRAIDRVLLIPFDPITYHHEVGWMEKVTLERDMILQLRIFINGHEVSVPQNWSIAASKTGTAVRSAIPLDITDVIECTLPDEEAFEIRIEFENQALVPDMMLWEASLACVLAEVVDLETVKATIRDNCRAHVGTSSKSRRGRPHQRQAHTSGVETQEVSTKCPLTSVTLQVPCRGHRCEHPQCMELFAILQQCNRRHVWNCPLCNEPMPPDSILVDYALMELLKPKRGHPIDDTVLWCEATGTYSQRAKRTRSQGSAELVID</sequence>
<dbReference type="InterPro" id="IPR004181">
    <property type="entry name" value="Znf_MIZ"/>
</dbReference>
<feature type="region of interest" description="Disordered" evidence="5">
    <location>
        <begin position="150"/>
        <end position="236"/>
    </location>
</feature>
<dbReference type="OMA" id="NCPLCWA"/>
<evidence type="ECO:0000256" key="2">
    <source>
        <dbReference type="ARBA" id="ARBA00022771"/>
    </source>
</evidence>
<feature type="compositionally biased region" description="Polar residues" evidence="5">
    <location>
        <begin position="188"/>
        <end position="207"/>
    </location>
</feature>
<dbReference type="GO" id="GO:0016925">
    <property type="term" value="P:protein sumoylation"/>
    <property type="evidence" value="ECO:0007669"/>
    <property type="project" value="TreeGrafter"/>
</dbReference>
<dbReference type="PANTHER" id="PTHR10782:SF4">
    <property type="entry name" value="TONALLI, ISOFORM E"/>
    <property type="match status" value="1"/>
</dbReference>
<feature type="compositionally biased region" description="Basic and acidic residues" evidence="5">
    <location>
        <begin position="164"/>
        <end position="174"/>
    </location>
</feature>
<keyword evidence="1" id="KW-0479">Metal-binding</keyword>
<dbReference type="EMBL" id="CYKH01001888">
    <property type="protein sequence ID" value="CUG91057.1"/>
    <property type="molecule type" value="Genomic_DNA"/>
</dbReference>
<dbReference type="GO" id="GO:0000785">
    <property type="term" value="C:chromatin"/>
    <property type="evidence" value="ECO:0007669"/>
    <property type="project" value="TreeGrafter"/>
</dbReference>
<dbReference type="InterPro" id="IPR013083">
    <property type="entry name" value="Znf_RING/FYVE/PHD"/>
</dbReference>
<feature type="region of interest" description="Disordered" evidence="5">
    <location>
        <begin position="97"/>
        <end position="124"/>
    </location>
</feature>
<evidence type="ECO:0000256" key="4">
    <source>
        <dbReference type="PROSITE-ProRule" id="PRU00452"/>
    </source>
</evidence>
<accession>A0A0S4JLR1</accession>
<dbReference type="AlphaFoldDB" id="A0A0S4JLR1"/>
<feature type="domain" description="SP-RING-type" evidence="6">
    <location>
        <begin position="438"/>
        <end position="523"/>
    </location>
</feature>
<evidence type="ECO:0000256" key="5">
    <source>
        <dbReference type="SAM" id="MobiDB-lite"/>
    </source>
</evidence>
<dbReference type="Proteomes" id="UP000051952">
    <property type="component" value="Unassembled WGS sequence"/>
</dbReference>
<evidence type="ECO:0000259" key="6">
    <source>
        <dbReference type="PROSITE" id="PS51044"/>
    </source>
</evidence>
<protein>
    <submittedName>
        <fullName evidence="7">Zinc finger protein, putative</fullName>
    </submittedName>
</protein>
<evidence type="ECO:0000256" key="3">
    <source>
        <dbReference type="ARBA" id="ARBA00022833"/>
    </source>
</evidence>
<keyword evidence="2 4" id="KW-0863">Zinc-finger</keyword>
<reference evidence="8" key="1">
    <citation type="submission" date="2015-09" db="EMBL/GenBank/DDBJ databases">
        <authorList>
            <consortium name="Pathogen Informatics"/>
        </authorList>
    </citation>
    <scope>NUCLEOTIDE SEQUENCE [LARGE SCALE GENOMIC DNA]</scope>
    <source>
        <strain evidence="8">Lake Konstanz</strain>
    </source>
</reference>
<proteinExistence type="predicted"/>
<dbReference type="GO" id="GO:0008270">
    <property type="term" value="F:zinc ion binding"/>
    <property type="evidence" value="ECO:0007669"/>
    <property type="project" value="UniProtKB-KW"/>
</dbReference>